<dbReference type="RefSeq" id="WP_119438080.1">
    <property type="nucleotide sequence ID" value="NZ_QWGR01000005.1"/>
</dbReference>
<keyword evidence="1" id="KW-0812">Transmembrane</keyword>
<reference evidence="4 5" key="1">
    <citation type="submission" date="2018-08" db="EMBL/GenBank/DDBJ databases">
        <title>Pallidiluteibacterium maritimus gen. nov., sp. nov., isolated from coastal sediment.</title>
        <authorList>
            <person name="Zhou L.Y."/>
        </authorList>
    </citation>
    <scope>NUCLEOTIDE SEQUENCE [LARGE SCALE GENOMIC DNA]</scope>
    <source>
        <strain evidence="4 5">XSD2</strain>
    </source>
</reference>
<dbReference type="Gene3D" id="2.60.120.1440">
    <property type="match status" value="1"/>
</dbReference>
<accession>A0A399SY13</accession>
<dbReference type="Proteomes" id="UP000265926">
    <property type="component" value="Unassembled WGS sequence"/>
</dbReference>
<proteinExistence type="predicted"/>
<evidence type="ECO:0000259" key="3">
    <source>
        <dbReference type="Pfam" id="PF16344"/>
    </source>
</evidence>
<dbReference type="Pfam" id="PF04773">
    <property type="entry name" value="FecR"/>
    <property type="match status" value="1"/>
</dbReference>
<evidence type="ECO:0000256" key="1">
    <source>
        <dbReference type="SAM" id="Phobius"/>
    </source>
</evidence>
<organism evidence="4 5">
    <name type="scientific">Maribellus luteus</name>
    <dbReference type="NCBI Taxonomy" id="2305463"/>
    <lineage>
        <taxon>Bacteria</taxon>
        <taxon>Pseudomonadati</taxon>
        <taxon>Bacteroidota</taxon>
        <taxon>Bacteroidia</taxon>
        <taxon>Marinilabiliales</taxon>
        <taxon>Prolixibacteraceae</taxon>
        <taxon>Maribellus</taxon>
    </lineage>
</organism>
<dbReference type="PIRSF" id="PIRSF018266">
    <property type="entry name" value="FecR"/>
    <property type="match status" value="1"/>
</dbReference>
<evidence type="ECO:0000313" key="5">
    <source>
        <dbReference type="Proteomes" id="UP000265926"/>
    </source>
</evidence>
<keyword evidence="1" id="KW-1133">Transmembrane helix</keyword>
<dbReference type="PANTHER" id="PTHR30273:SF2">
    <property type="entry name" value="PROTEIN FECR"/>
    <property type="match status" value="1"/>
</dbReference>
<dbReference type="GO" id="GO:0016989">
    <property type="term" value="F:sigma factor antagonist activity"/>
    <property type="evidence" value="ECO:0007669"/>
    <property type="project" value="TreeGrafter"/>
</dbReference>
<protein>
    <submittedName>
        <fullName evidence="4">DUF4974 domain-containing protein</fullName>
    </submittedName>
</protein>
<dbReference type="Gene3D" id="3.55.50.30">
    <property type="match status" value="1"/>
</dbReference>
<name>A0A399SY13_9BACT</name>
<feature type="transmembrane region" description="Helical" evidence="1">
    <location>
        <begin position="56"/>
        <end position="78"/>
    </location>
</feature>
<feature type="domain" description="Protein FecR C-terminal" evidence="3">
    <location>
        <begin position="215"/>
        <end position="280"/>
    </location>
</feature>
<dbReference type="InterPro" id="IPR032508">
    <property type="entry name" value="FecR_C"/>
</dbReference>
<dbReference type="PANTHER" id="PTHR30273">
    <property type="entry name" value="PERIPLASMIC SIGNAL SENSOR AND SIGMA FACTOR ACTIVATOR FECR-RELATED"/>
    <property type="match status" value="1"/>
</dbReference>
<dbReference type="InterPro" id="IPR012373">
    <property type="entry name" value="Ferrdict_sens_TM"/>
</dbReference>
<dbReference type="EMBL" id="QWGR01000005">
    <property type="protein sequence ID" value="RIJ48348.1"/>
    <property type="molecule type" value="Genomic_DNA"/>
</dbReference>
<feature type="domain" description="FecR protein" evidence="2">
    <location>
        <begin position="82"/>
        <end position="172"/>
    </location>
</feature>
<sequence>MSNKNIHSEDSLNNEHSFLGKGKIVWEKSDAEVWAELEKKISAQPAVKTIPLRSQIFRWSVAAVLLILVGLAGIATFYSKTIGTLPGEHLIAFLPDGSKVELNASSTLTYYPLRWKLQRKLDFEGEGFFNVKKGEQFLVKSANGSTQVLGTSFNIYARDENYRVTCLTGKVNVSTLSGDHIVLLPNNHAELEEGKLVMKKMFNPERAIGWTNNQFFFAGRPLKEVIDEIERQYAVTIELDPQLNNRNFGSNFSKKPNVEEVLGLVCKPMNLKFVKQSENVYRIVDKS</sequence>
<evidence type="ECO:0000259" key="2">
    <source>
        <dbReference type="Pfam" id="PF04773"/>
    </source>
</evidence>
<dbReference type="AlphaFoldDB" id="A0A399SY13"/>
<comment type="caution">
    <text evidence="4">The sequence shown here is derived from an EMBL/GenBank/DDBJ whole genome shotgun (WGS) entry which is preliminary data.</text>
</comment>
<evidence type="ECO:0000313" key="4">
    <source>
        <dbReference type="EMBL" id="RIJ48348.1"/>
    </source>
</evidence>
<keyword evidence="5" id="KW-1185">Reference proteome</keyword>
<dbReference type="InterPro" id="IPR006860">
    <property type="entry name" value="FecR"/>
</dbReference>
<dbReference type="Pfam" id="PF16344">
    <property type="entry name" value="FecR_C"/>
    <property type="match status" value="1"/>
</dbReference>
<gene>
    <name evidence="4" type="ORF">D1614_11510</name>
</gene>
<dbReference type="OrthoDB" id="1096949at2"/>
<keyword evidence="1" id="KW-0472">Membrane</keyword>